<comment type="caution">
    <text evidence="8">The sequence shown here is derived from an EMBL/GenBank/DDBJ whole genome shotgun (WGS) entry which is preliminary data.</text>
</comment>
<comment type="subcellular location">
    <subcellularLocation>
        <location evidence="2">Endomembrane system</location>
        <topology evidence="2">Multi-pass membrane protein</topology>
    </subcellularLocation>
    <subcellularLocation>
        <location evidence="3">Endoplasmic reticulum membrane</location>
    </subcellularLocation>
    <subcellularLocation>
        <location evidence="1">Nucleus</location>
    </subcellularLocation>
</comment>
<feature type="chain" id="PRO_5012350338" description="Homeobox domain-containing protein" evidence="7">
    <location>
        <begin position="21"/>
        <end position="93"/>
    </location>
</feature>
<name>A0A1Y3BRL6_EURMA</name>
<dbReference type="EMBL" id="MUJZ01002830">
    <property type="protein sequence ID" value="OTF83629.1"/>
    <property type="molecule type" value="Genomic_DNA"/>
</dbReference>
<protein>
    <recommendedName>
        <fullName evidence="10">Homeobox domain-containing protein</fullName>
    </recommendedName>
</protein>
<dbReference type="GO" id="GO:0050291">
    <property type="term" value="F:sphingosine N-acyltransferase activity"/>
    <property type="evidence" value="ECO:0007669"/>
    <property type="project" value="UniProtKB-ARBA"/>
</dbReference>
<accession>A0A1Y3BRL6</accession>
<comment type="pathway">
    <text evidence="4">Lipid metabolism; sphingolipid metabolism.</text>
</comment>
<evidence type="ECO:0000256" key="6">
    <source>
        <dbReference type="ARBA" id="ARBA00049036"/>
    </source>
</evidence>
<sequence length="93" mass="11015">MWFFPLFFSFLLIPLGIWLGLPPTRPRPPPSNKTLEESYRKTRGKLSKEQLTGLCKQLDCNERKIQRWMRLRSAQSKPTILSKFTESAYVHYL</sequence>
<evidence type="ECO:0000256" key="7">
    <source>
        <dbReference type="SAM" id="SignalP"/>
    </source>
</evidence>
<dbReference type="Proteomes" id="UP000194236">
    <property type="component" value="Unassembled WGS sequence"/>
</dbReference>
<evidence type="ECO:0000256" key="5">
    <source>
        <dbReference type="ARBA" id="ARBA00004991"/>
    </source>
</evidence>
<dbReference type="Gene3D" id="1.10.10.60">
    <property type="entry name" value="Homeodomain-like"/>
    <property type="match status" value="1"/>
</dbReference>
<dbReference type="GO" id="GO:0005634">
    <property type="term" value="C:nucleus"/>
    <property type="evidence" value="ECO:0007669"/>
    <property type="project" value="UniProtKB-SubCell"/>
</dbReference>
<dbReference type="AlphaFoldDB" id="A0A1Y3BRL6"/>
<dbReference type="FunFam" id="1.10.10.60:FF:000020">
    <property type="entry name" value="Ceramide synthase 5"/>
    <property type="match status" value="1"/>
</dbReference>
<comment type="pathway">
    <text evidence="5">Sphingolipid metabolism.</text>
</comment>
<evidence type="ECO:0008006" key="10">
    <source>
        <dbReference type="Google" id="ProtNLM"/>
    </source>
</evidence>
<organism evidence="8 9">
    <name type="scientific">Euroglyphus maynei</name>
    <name type="common">Mayne's house dust mite</name>
    <dbReference type="NCBI Taxonomy" id="6958"/>
    <lineage>
        <taxon>Eukaryota</taxon>
        <taxon>Metazoa</taxon>
        <taxon>Ecdysozoa</taxon>
        <taxon>Arthropoda</taxon>
        <taxon>Chelicerata</taxon>
        <taxon>Arachnida</taxon>
        <taxon>Acari</taxon>
        <taxon>Acariformes</taxon>
        <taxon>Sarcoptiformes</taxon>
        <taxon>Astigmata</taxon>
        <taxon>Psoroptidia</taxon>
        <taxon>Analgoidea</taxon>
        <taxon>Pyroglyphidae</taxon>
        <taxon>Pyroglyphinae</taxon>
        <taxon>Euroglyphus</taxon>
    </lineage>
</organism>
<evidence type="ECO:0000256" key="1">
    <source>
        <dbReference type="ARBA" id="ARBA00004123"/>
    </source>
</evidence>
<comment type="catalytic activity">
    <reaction evidence="6">
        <text>sphinganine + octadecanoyl-CoA = N-(octadecanoyl)-sphinganine + CoA + H(+)</text>
        <dbReference type="Rhea" id="RHEA:36547"/>
        <dbReference type="ChEBI" id="CHEBI:15378"/>
        <dbReference type="ChEBI" id="CHEBI:57287"/>
        <dbReference type="ChEBI" id="CHEBI:57394"/>
        <dbReference type="ChEBI" id="CHEBI:57817"/>
        <dbReference type="ChEBI" id="CHEBI:67033"/>
    </reaction>
    <physiologicalReaction direction="left-to-right" evidence="6">
        <dbReference type="Rhea" id="RHEA:36548"/>
    </physiologicalReaction>
</comment>
<keyword evidence="9" id="KW-1185">Reference proteome</keyword>
<dbReference type="InterPro" id="IPR009057">
    <property type="entry name" value="Homeodomain-like_sf"/>
</dbReference>
<dbReference type="GO" id="GO:0046513">
    <property type="term" value="P:ceramide biosynthetic process"/>
    <property type="evidence" value="ECO:0007669"/>
    <property type="project" value="UniProtKB-ARBA"/>
</dbReference>
<reference evidence="8 9" key="1">
    <citation type="submission" date="2017-03" db="EMBL/GenBank/DDBJ databases">
        <title>Genome Survey of Euroglyphus maynei.</title>
        <authorList>
            <person name="Arlian L.G."/>
            <person name="Morgan M.S."/>
            <person name="Rider S.D."/>
        </authorList>
    </citation>
    <scope>NUCLEOTIDE SEQUENCE [LARGE SCALE GENOMIC DNA]</scope>
    <source>
        <strain evidence="8">Arlian Lab</strain>
        <tissue evidence="8">Whole body</tissue>
    </source>
</reference>
<evidence type="ECO:0000256" key="4">
    <source>
        <dbReference type="ARBA" id="ARBA00004760"/>
    </source>
</evidence>
<gene>
    <name evidence="8" type="ORF">BLA29_013984</name>
</gene>
<evidence type="ECO:0000256" key="2">
    <source>
        <dbReference type="ARBA" id="ARBA00004127"/>
    </source>
</evidence>
<evidence type="ECO:0000256" key="3">
    <source>
        <dbReference type="ARBA" id="ARBA00004586"/>
    </source>
</evidence>
<dbReference type="GO" id="GO:0005789">
    <property type="term" value="C:endoplasmic reticulum membrane"/>
    <property type="evidence" value="ECO:0007669"/>
    <property type="project" value="UniProtKB-SubCell"/>
</dbReference>
<keyword evidence="7" id="KW-0732">Signal</keyword>
<evidence type="ECO:0000313" key="8">
    <source>
        <dbReference type="EMBL" id="OTF83629.1"/>
    </source>
</evidence>
<proteinExistence type="predicted"/>
<dbReference type="SUPFAM" id="SSF46689">
    <property type="entry name" value="Homeodomain-like"/>
    <property type="match status" value="1"/>
</dbReference>
<dbReference type="OrthoDB" id="537032at2759"/>
<evidence type="ECO:0000313" key="9">
    <source>
        <dbReference type="Proteomes" id="UP000194236"/>
    </source>
</evidence>
<feature type="signal peptide" evidence="7">
    <location>
        <begin position="1"/>
        <end position="20"/>
    </location>
</feature>